<dbReference type="GO" id="GO:0003677">
    <property type="term" value="F:DNA binding"/>
    <property type="evidence" value="ECO:0007669"/>
    <property type="project" value="UniProtKB-UniRule"/>
</dbReference>
<dbReference type="SUPFAM" id="SSF82607">
    <property type="entry name" value="YbaB-like"/>
    <property type="match status" value="1"/>
</dbReference>
<keyword evidence="1 2" id="KW-0238">DNA-binding</keyword>
<dbReference type="PIRSF" id="PIRSF004555">
    <property type="entry name" value="UCP004555"/>
    <property type="match status" value="1"/>
</dbReference>
<dbReference type="KEGG" id="dru:Desru_0156"/>
<evidence type="ECO:0000256" key="2">
    <source>
        <dbReference type="HAMAP-Rule" id="MF_00274"/>
    </source>
</evidence>
<comment type="similarity">
    <text evidence="2">Belongs to the YbaB/EbfC family.</text>
</comment>
<protein>
    <recommendedName>
        <fullName evidence="2">Nucleoid-associated protein Desru_0156</fullName>
    </recommendedName>
</protein>
<organism evidence="3 4">
    <name type="scientific">Desulforamulus ruminis (strain ATCC 23193 / DSM 2154 / NCIMB 8452 / DL)</name>
    <name type="common">Desulfotomaculum ruminis</name>
    <dbReference type="NCBI Taxonomy" id="696281"/>
    <lineage>
        <taxon>Bacteria</taxon>
        <taxon>Bacillati</taxon>
        <taxon>Bacillota</taxon>
        <taxon>Clostridia</taxon>
        <taxon>Eubacteriales</taxon>
        <taxon>Peptococcaceae</taxon>
        <taxon>Desulforamulus</taxon>
    </lineage>
</organism>
<dbReference type="InterPro" id="IPR004401">
    <property type="entry name" value="YbaB/EbfC"/>
</dbReference>
<dbReference type="NCBIfam" id="TIGR00103">
    <property type="entry name" value="DNA_YbaB_EbfC"/>
    <property type="match status" value="1"/>
</dbReference>
<keyword evidence="2" id="KW-0963">Cytoplasm</keyword>
<dbReference type="PANTHER" id="PTHR33449:SF1">
    <property type="entry name" value="NUCLEOID-ASSOCIATED PROTEIN YBAB"/>
    <property type="match status" value="1"/>
</dbReference>
<dbReference type="PANTHER" id="PTHR33449">
    <property type="entry name" value="NUCLEOID-ASSOCIATED PROTEIN YBAB"/>
    <property type="match status" value="1"/>
</dbReference>
<dbReference type="STRING" id="696281.Desru_0156"/>
<accession>F6DMP7</accession>
<dbReference type="GO" id="GO:0043590">
    <property type="term" value="C:bacterial nucleoid"/>
    <property type="evidence" value="ECO:0007669"/>
    <property type="project" value="UniProtKB-UniRule"/>
</dbReference>
<dbReference type="HAMAP" id="MF_00274">
    <property type="entry name" value="DNA_YbaB_EbfC"/>
    <property type="match status" value="1"/>
</dbReference>
<dbReference type="eggNOG" id="COG0718">
    <property type="taxonomic scope" value="Bacteria"/>
</dbReference>
<evidence type="ECO:0000256" key="1">
    <source>
        <dbReference type="ARBA" id="ARBA00023125"/>
    </source>
</evidence>
<dbReference type="GO" id="GO:0005829">
    <property type="term" value="C:cytosol"/>
    <property type="evidence" value="ECO:0007669"/>
    <property type="project" value="TreeGrafter"/>
</dbReference>
<gene>
    <name evidence="3" type="ordered locus">Desru_0156</name>
</gene>
<dbReference type="HOGENOM" id="CLU_140930_3_1_9"/>
<reference evidence="4" key="1">
    <citation type="submission" date="2011-05" db="EMBL/GenBank/DDBJ databases">
        <title>Complete sequence of Desulfotomaculum ruminis DSM 2154.</title>
        <authorList>
            <person name="Lucas S."/>
            <person name="Copeland A."/>
            <person name="Lapidus A."/>
            <person name="Cheng J.-F."/>
            <person name="Goodwin L."/>
            <person name="Pitluck S."/>
            <person name="Lu M."/>
            <person name="Detter J.C."/>
            <person name="Han C."/>
            <person name="Tapia R."/>
            <person name="Land M."/>
            <person name="Hauser L."/>
            <person name="Kyrpides N."/>
            <person name="Ivanova N."/>
            <person name="Mikhailova N."/>
            <person name="Pagani I."/>
            <person name="Stams A.J.M."/>
            <person name="Plugge C.M."/>
            <person name="Muyzer G."/>
            <person name="Kuever J."/>
            <person name="Parshina S.N."/>
            <person name="Ivanova A.E."/>
            <person name="Nazina T.N."/>
            <person name="Brambilla E."/>
            <person name="Spring S."/>
            <person name="Klenk H.-P."/>
            <person name="Woyke T."/>
        </authorList>
    </citation>
    <scope>NUCLEOTIDE SEQUENCE [LARGE SCALE GENOMIC DNA]</scope>
    <source>
        <strain evidence="4">ATCC 23193 / DSM 2154 / NCIB 8452 / DL</strain>
    </source>
</reference>
<dbReference type="EMBL" id="CP002780">
    <property type="protein sequence ID" value="AEG58455.1"/>
    <property type="molecule type" value="Genomic_DNA"/>
</dbReference>
<name>F6DMP7_DESRL</name>
<dbReference type="Gene3D" id="3.30.1310.10">
    <property type="entry name" value="Nucleoid-associated protein YbaB-like domain"/>
    <property type="match status" value="1"/>
</dbReference>
<keyword evidence="4" id="KW-1185">Reference proteome</keyword>
<dbReference type="RefSeq" id="WP_013840237.1">
    <property type="nucleotide sequence ID" value="NC_015589.1"/>
</dbReference>
<proteinExistence type="inferred from homology"/>
<dbReference type="Pfam" id="PF02575">
    <property type="entry name" value="YbaB_DNA_bd"/>
    <property type="match status" value="1"/>
</dbReference>
<dbReference type="Proteomes" id="UP000009234">
    <property type="component" value="Chromosome"/>
</dbReference>
<dbReference type="OrthoDB" id="1787091at2"/>
<sequence>MLGSMSKVLGQVQNLQEQLKKMTVEGSAGNGMVRIIMNCQQHVLGVRFNADQLDQYNPESLEQLIIEAFKQAQEKSKAQAKEEVQKITGFDLSSLPGMF</sequence>
<comment type="subcellular location">
    <subcellularLocation>
        <location evidence="2">Cytoplasm</location>
        <location evidence="2">Nucleoid</location>
    </subcellularLocation>
</comment>
<evidence type="ECO:0000313" key="3">
    <source>
        <dbReference type="EMBL" id="AEG58455.1"/>
    </source>
</evidence>
<dbReference type="InterPro" id="IPR036894">
    <property type="entry name" value="YbaB-like_sf"/>
</dbReference>
<comment type="function">
    <text evidence="2">Binds to DNA and alters its conformation. May be involved in regulation of gene expression, nucleoid organization and DNA protection.</text>
</comment>
<dbReference type="AlphaFoldDB" id="F6DMP7"/>
<evidence type="ECO:0000313" key="4">
    <source>
        <dbReference type="Proteomes" id="UP000009234"/>
    </source>
</evidence>
<comment type="subunit">
    <text evidence="2">Homodimer.</text>
</comment>
<reference evidence="3 4" key="2">
    <citation type="journal article" date="2012" name="Stand. Genomic Sci.">
        <title>Complete genome sequence of the sulfate-reducing firmicute Desulfotomaculum ruminis type strain (DL(T)).</title>
        <authorList>
            <person name="Spring S."/>
            <person name="Visser M."/>
            <person name="Lu M."/>
            <person name="Copeland A."/>
            <person name="Lapidus A."/>
            <person name="Lucas S."/>
            <person name="Cheng J.F."/>
            <person name="Han C."/>
            <person name="Tapia R."/>
            <person name="Goodwin L.A."/>
            <person name="Pitluck S."/>
            <person name="Ivanova N."/>
            <person name="Land M."/>
            <person name="Hauser L."/>
            <person name="Larimer F."/>
            <person name="Rohde M."/>
            <person name="Goker M."/>
            <person name="Detter J.C."/>
            <person name="Kyrpides N.C."/>
            <person name="Woyke T."/>
            <person name="Schaap P.J."/>
            <person name="Plugge C.M."/>
            <person name="Muyzer G."/>
            <person name="Kuever J."/>
            <person name="Pereira I.A."/>
            <person name="Parshina S.N."/>
            <person name="Bernier-Latmani R."/>
            <person name="Stams A.J."/>
            <person name="Klenk H.P."/>
        </authorList>
    </citation>
    <scope>NUCLEOTIDE SEQUENCE [LARGE SCALE GENOMIC DNA]</scope>
    <source>
        <strain evidence="4">ATCC 23193 / DSM 2154 / NCIB 8452 / DL</strain>
    </source>
</reference>